<dbReference type="SUPFAM" id="SSF158446">
    <property type="entry name" value="IVS-encoded protein-like"/>
    <property type="match status" value="1"/>
</dbReference>
<sequence length="123" mass="14709">MADSYHQLEISQKSMDLFYATHRLSHTLPRHELYELGSQVRRSCDGINSNIVEGYGRKRYKADFIKFLVYAHSSCDETKNHLKKITVLYPELVKDHLYLKDEYDRLSAKIYNFIKYVEKNWKI</sequence>
<keyword evidence="2" id="KW-1185">Reference proteome</keyword>
<dbReference type="RefSeq" id="WP_168136909.1">
    <property type="nucleotide sequence ID" value="NZ_JAAVJR010000001.1"/>
</dbReference>
<dbReference type="PANTHER" id="PTHR38471">
    <property type="entry name" value="FOUR HELIX BUNDLE PROTEIN"/>
    <property type="match status" value="1"/>
</dbReference>
<dbReference type="PANTHER" id="PTHR38471:SF2">
    <property type="entry name" value="FOUR HELIX BUNDLE PROTEIN"/>
    <property type="match status" value="1"/>
</dbReference>
<protein>
    <submittedName>
        <fullName evidence="1">Four helix bundle protein</fullName>
    </submittedName>
</protein>
<dbReference type="InterPro" id="IPR036583">
    <property type="entry name" value="23S_rRNA_IVS_sf"/>
</dbReference>
<organism evidence="1 2">
    <name type="scientific">Salinimicrobium oceani</name>
    <dbReference type="NCBI Taxonomy" id="2722702"/>
    <lineage>
        <taxon>Bacteria</taxon>
        <taxon>Pseudomonadati</taxon>
        <taxon>Bacteroidota</taxon>
        <taxon>Flavobacteriia</taxon>
        <taxon>Flavobacteriales</taxon>
        <taxon>Flavobacteriaceae</taxon>
        <taxon>Salinimicrobium</taxon>
    </lineage>
</organism>
<gene>
    <name evidence="1" type="ORF">HC175_02425</name>
</gene>
<reference evidence="1 2" key="1">
    <citation type="submission" date="2020-03" db="EMBL/GenBank/DDBJ databases">
        <title>Salinimicrobium sp. nov, isolated from SCS.</title>
        <authorList>
            <person name="Cao W.R."/>
        </authorList>
    </citation>
    <scope>NUCLEOTIDE SEQUENCE [LARGE SCALE GENOMIC DNA]</scope>
    <source>
        <strain evidence="2">J15B91</strain>
    </source>
</reference>
<dbReference type="Pfam" id="PF05635">
    <property type="entry name" value="23S_rRNA_IVP"/>
    <property type="match status" value="1"/>
</dbReference>
<dbReference type="InterPro" id="IPR012657">
    <property type="entry name" value="23S_rRNA-intervening_sequence"/>
</dbReference>
<proteinExistence type="predicted"/>
<accession>A0ABX1CX83</accession>
<dbReference type="NCBIfam" id="TIGR02436">
    <property type="entry name" value="four helix bundle protein"/>
    <property type="match status" value="1"/>
</dbReference>
<dbReference type="EMBL" id="JAAVJR010000001">
    <property type="protein sequence ID" value="NJW51767.1"/>
    <property type="molecule type" value="Genomic_DNA"/>
</dbReference>
<evidence type="ECO:0000313" key="1">
    <source>
        <dbReference type="EMBL" id="NJW51767.1"/>
    </source>
</evidence>
<name>A0ABX1CX83_9FLAO</name>
<dbReference type="Gene3D" id="1.20.1440.60">
    <property type="entry name" value="23S rRNA-intervening sequence"/>
    <property type="match status" value="1"/>
</dbReference>
<dbReference type="Proteomes" id="UP000703674">
    <property type="component" value="Unassembled WGS sequence"/>
</dbReference>
<comment type="caution">
    <text evidence="1">The sequence shown here is derived from an EMBL/GenBank/DDBJ whole genome shotgun (WGS) entry which is preliminary data.</text>
</comment>
<evidence type="ECO:0000313" key="2">
    <source>
        <dbReference type="Proteomes" id="UP000703674"/>
    </source>
</evidence>